<keyword evidence="2" id="KW-1185">Reference proteome</keyword>
<name>A0ABV2A6B9_9ACTN</name>
<proteinExistence type="predicted"/>
<dbReference type="RefSeq" id="WP_352987350.1">
    <property type="nucleotide sequence ID" value="NZ_JBEQNA010000054.1"/>
</dbReference>
<evidence type="ECO:0000313" key="1">
    <source>
        <dbReference type="EMBL" id="MES0838486.1"/>
    </source>
</evidence>
<gene>
    <name evidence="1" type="ORF">ABUK86_32305</name>
</gene>
<accession>A0ABV2A6B9</accession>
<protein>
    <submittedName>
        <fullName evidence="1">Uncharacterized protein</fullName>
    </submittedName>
</protein>
<sequence length="106" mass="11350">MFGVVVVAVGVVDAHREHADAFDCLASDGIEITEAVTGIGEIGDGLPDREGLLRELGVLAPGGERREIQGRGGIAVPRIIRISRDRLLRARRRCRTVEVIVQVIGG</sequence>
<comment type="caution">
    <text evidence="1">The sequence shown here is derived from an EMBL/GenBank/DDBJ whole genome shotgun (WGS) entry which is preliminary data.</text>
</comment>
<organism evidence="1 2">
    <name type="scientific">Nocardiopsis tropica</name>
    <dbReference type="NCBI Taxonomy" id="109330"/>
    <lineage>
        <taxon>Bacteria</taxon>
        <taxon>Bacillati</taxon>
        <taxon>Actinomycetota</taxon>
        <taxon>Actinomycetes</taxon>
        <taxon>Streptosporangiales</taxon>
        <taxon>Nocardiopsidaceae</taxon>
        <taxon>Nocardiopsis</taxon>
    </lineage>
</organism>
<dbReference type="EMBL" id="JBEQNB010000057">
    <property type="protein sequence ID" value="MES0838486.1"/>
    <property type="molecule type" value="Genomic_DNA"/>
</dbReference>
<evidence type="ECO:0000313" key="2">
    <source>
        <dbReference type="Proteomes" id="UP001432401"/>
    </source>
</evidence>
<feature type="non-terminal residue" evidence="1">
    <location>
        <position position="106"/>
    </location>
</feature>
<dbReference type="Proteomes" id="UP001432401">
    <property type="component" value="Unassembled WGS sequence"/>
</dbReference>
<reference evidence="1 2" key="1">
    <citation type="submission" date="2024-06" db="EMBL/GenBank/DDBJ databases">
        <authorList>
            <person name="Bataeva Y.V."/>
            <person name="Grigorian L.N."/>
            <person name="Solomentsev V.I."/>
        </authorList>
    </citation>
    <scope>NUCLEOTIDE SEQUENCE [LARGE SCALE GENOMIC DNA]</scope>
    <source>
        <strain evidence="2">SCPM-O-B-12605 (RCAM04882)</strain>
    </source>
</reference>